<evidence type="ECO:0000256" key="1">
    <source>
        <dbReference type="SAM" id="MobiDB-lite"/>
    </source>
</evidence>
<accession>A0A8J4BFJ2</accession>
<protein>
    <recommendedName>
        <fullName evidence="4">Sulfotransferase</fullName>
    </recommendedName>
</protein>
<dbReference type="AlphaFoldDB" id="A0A8J4BFJ2"/>
<feature type="compositionally biased region" description="Gly residues" evidence="1">
    <location>
        <begin position="594"/>
        <end position="605"/>
    </location>
</feature>
<keyword evidence="3" id="KW-1185">Reference proteome</keyword>
<proteinExistence type="predicted"/>
<sequence>MASSLKPFGCAVLLIINVLGLLLFKTCTGTLIQAALEQVFGSAPAAAAQAEALAMLDVAISMPRLRIDGARYKVPELDEPGAMDFAKQLIAMAAAGNDCSTEWIGAVRSFFTSHITNVTFKPPDVFGKRQAFPALRRMVLAQLVRAWLTRMKRQVPTHLEDGLQQMFLEMYEAHHVVAIRKGIMEYFHISKAGGTSWCHAAKNNGCRAQIYDSAYICQIGQFDDRVRWLNGSFHARHTGRGVRWGTWGRAQRHTNLTTCAQRHEFAALMGYQYFSNEYTLHEGFDDPENVGICPQFFNVIIIRHPHKRLLSHLKFVVMQMKWDYRDNELFNRTYWGTDSRFWDEFGPVLVDNYMLRGMLGEKVYHAPIGSLGAPEVARACAILQQYDLVIDLEEGHDVVDQIMELGLGWPHTLREIHDKDSVKAAQRLNLTYEPYMPQDLDYLYDRQAPDMEWYNFGRYLVKLDALLVSVAKSLGAKPLPWLDFERLHGNPHATQCGLLRRGPRLTNSTEERWMPNEFQSRVNAEMQAARQAAAAKAAERAMRTKAMRAAKMAAIAKMQGGQRRLAADGVGEEVAEEVMAQEGWWCQEHGAGACGSGQGKEGQGGRSTARKVMLGMRGGPQRTKPQRRYRV</sequence>
<comment type="caution">
    <text evidence="2">The sequence shown here is derived from an EMBL/GenBank/DDBJ whole genome shotgun (WGS) entry which is preliminary data.</text>
</comment>
<organism evidence="2 3">
    <name type="scientific">Volvox africanus</name>
    <dbReference type="NCBI Taxonomy" id="51714"/>
    <lineage>
        <taxon>Eukaryota</taxon>
        <taxon>Viridiplantae</taxon>
        <taxon>Chlorophyta</taxon>
        <taxon>core chlorophytes</taxon>
        <taxon>Chlorophyceae</taxon>
        <taxon>CS clade</taxon>
        <taxon>Chlamydomonadales</taxon>
        <taxon>Volvocaceae</taxon>
        <taxon>Volvox</taxon>
    </lineage>
</organism>
<evidence type="ECO:0008006" key="4">
    <source>
        <dbReference type="Google" id="ProtNLM"/>
    </source>
</evidence>
<dbReference type="EMBL" id="BNCO01000043">
    <property type="protein sequence ID" value="GIL61033.1"/>
    <property type="molecule type" value="Genomic_DNA"/>
</dbReference>
<dbReference type="Gene3D" id="3.40.50.300">
    <property type="entry name" value="P-loop containing nucleotide triphosphate hydrolases"/>
    <property type="match status" value="1"/>
</dbReference>
<feature type="region of interest" description="Disordered" evidence="1">
    <location>
        <begin position="594"/>
        <end position="631"/>
    </location>
</feature>
<dbReference type="Proteomes" id="UP000747399">
    <property type="component" value="Unassembled WGS sequence"/>
</dbReference>
<gene>
    <name evidence="2" type="ORF">Vafri_15403</name>
</gene>
<name>A0A8J4BFJ2_9CHLO</name>
<evidence type="ECO:0000313" key="2">
    <source>
        <dbReference type="EMBL" id="GIL61033.1"/>
    </source>
</evidence>
<evidence type="ECO:0000313" key="3">
    <source>
        <dbReference type="Proteomes" id="UP000747399"/>
    </source>
</evidence>
<dbReference type="InterPro" id="IPR027417">
    <property type="entry name" value="P-loop_NTPase"/>
</dbReference>
<reference evidence="2" key="1">
    <citation type="journal article" date="2021" name="Proc. Natl. Acad. Sci. U.S.A.">
        <title>Three genomes in the algal genus Volvox reveal the fate of a haploid sex-determining region after a transition to homothallism.</title>
        <authorList>
            <person name="Yamamoto K."/>
            <person name="Hamaji T."/>
            <person name="Kawai-Toyooka H."/>
            <person name="Matsuzaki R."/>
            <person name="Takahashi F."/>
            <person name="Nishimura Y."/>
            <person name="Kawachi M."/>
            <person name="Noguchi H."/>
            <person name="Minakuchi Y."/>
            <person name="Umen J.G."/>
            <person name="Toyoda A."/>
            <person name="Nozaki H."/>
        </authorList>
    </citation>
    <scope>NUCLEOTIDE SEQUENCE</scope>
    <source>
        <strain evidence="2">NIES-3780</strain>
    </source>
</reference>